<keyword evidence="3" id="KW-1015">Disulfide bond</keyword>
<dbReference type="Pfam" id="PF00089">
    <property type="entry name" value="Trypsin"/>
    <property type="match status" value="1"/>
</dbReference>
<dbReference type="InterPro" id="IPR009003">
    <property type="entry name" value="Peptidase_S1_PA"/>
</dbReference>
<dbReference type="PANTHER" id="PTHR24252:SF7">
    <property type="entry name" value="HYALIN"/>
    <property type="match status" value="1"/>
</dbReference>
<evidence type="ECO:0000256" key="6">
    <source>
        <dbReference type="ARBA" id="ARBA00084094"/>
    </source>
</evidence>
<dbReference type="InterPro" id="IPR033116">
    <property type="entry name" value="TRYPSIN_SER"/>
</dbReference>
<evidence type="ECO:0000256" key="4">
    <source>
        <dbReference type="ARBA" id="ARBA00023240"/>
    </source>
</evidence>
<dbReference type="GO" id="GO:0005576">
    <property type="term" value="C:extracellular region"/>
    <property type="evidence" value="ECO:0007669"/>
    <property type="project" value="UniProtKB-SubCell"/>
</dbReference>
<proteinExistence type="evidence at transcript level"/>
<organism evidence="10">
    <name type="scientific">Ostrinia nubilalis</name>
    <name type="common">European corn borer</name>
    <name type="synonym">Pyralis nubilalis</name>
    <dbReference type="NCBI Taxonomy" id="29057"/>
    <lineage>
        <taxon>Eukaryota</taxon>
        <taxon>Metazoa</taxon>
        <taxon>Ecdysozoa</taxon>
        <taxon>Arthropoda</taxon>
        <taxon>Hexapoda</taxon>
        <taxon>Insecta</taxon>
        <taxon>Pterygota</taxon>
        <taxon>Neoptera</taxon>
        <taxon>Endopterygota</taxon>
        <taxon>Lepidoptera</taxon>
        <taxon>Glossata</taxon>
        <taxon>Ditrysia</taxon>
        <taxon>Pyraloidea</taxon>
        <taxon>Crambidae</taxon>
        <taxon>Pyraustinae</taxon>
        <taxon>Ostrinia</taxon>
    </lineage>
</organism>
<dbReference type="GO" id="GO:0004252">
    <property type="term" value="F:serine-type endopeptidase activity"/>
    <property type="evidence" value="ECO:0007669"/>
    <property type="project" value="InterPro"/>
</dbReference>
<sequence>MKFLVVLLAVASLTHGKVVIPDNHTAFGYLKNSIAEAEKIRVREEQYLQQQRIVGGVPAGLGQVPFQAGLLLDVIGFEGRGVCGGSLISANRVISAAHCWADGQNQVWRVEVILGSVTLFTGGNRQFTSVFINHPSWFPLLVRNDVGVIYLPTSVTFSSTIAPVSLPQGAELEETFAGESAIASGFGLTVDGGSISSNQFLSQVRLNVLSNSVCRFGFPLILQDSNICTSGIGGVGICSGDSGGPLYITRGNGNVLIGVTSFGIALGCQVNFPAAYARVTSFMPFINQHL</sequence>
<reference evidence="10" key="1">
    <citation type="journal article" date="2006" name="Insect Mol. Biol.">
        <title>Sequence variation in trypsin- and chymotrypsin-like cDNAs from the midgut of Ostrinia nubilalis: methods for allelic differentiation of candidate Bacillus thuringiensis resistance genes.</title>
        <authorList>
            <person name="Coates B.S."/>
            <person name="Hellmich R.L."/>
            <person name="Lewis L.C."/>
        </authorList>
    </citation>
    <scope>NUCLEOTIDE SEQUENCE</scope>
</reference>
<keyword evidence="7" id="KW-0720">Serine protease</keyword>
<dbReference type="InterPro" id="IPR043504">
    <property type="entry name" value="Peptidase_S1_PA_chymotrypsin"/>
</dbReference>
<feature type="domain" description="Peptidase S1" evidence="9">
    <location>
        <begin position="53"/>
        <end position="290"/>
    </location>
</feature>
<accession>Q56IC3</accession>
<evidence type="ECO:0000256" key="7">
    <source>
        <dbReference type="RuleBase" id="RU363034"/>
    </source>
</evidence>
<evidence type="ECO:0000256" key="5">
    <source>
        <dbReference type="ARBA" id="ARBA00055534"/>
    </source>
</evidence>
<dbReference type="InterPro" id="IPR001314">
    <property type="entry name" value="Peptidase_S1A"/>
</dbReference>
<keyword evidence="6" id="KW-1205">Fibrinolytic toxin</keyword>
<evidence type="ECO:0000256" key="2">
    <source>
        <dbReference type="ARBA" id="ARBA00022656"/>
    </source>
</evidence>
<dbReference type="GO" id="GO:0090729">
    <property type="term" value="F:toxin activity"/>
    <property type="evidence" value="ECO:0007669"/>
    <property type="project" value="UniProtKB-KW"/>
</dbReference>
<dbReference type="GO" id="GO:0006508">
    <property type="term" value="P:proteolysis"/>
    <property type="evidence" value="ECO:0007669"/>
    <property type="project" value="UniProtKB-KW"/>
</dbReference>
<keyword evidence="2" id="KW-0800">Toxin</keyword>
<dbReference type="AlphaFoldDB" id="Q56IC3"/>
<dbReference type="InterPro" id="IPR001254">
    <property type="entry name" value="Trypsin_dom"/>
</dbReference>
<dbReference type="CDD" id="cd00190">
    <property type="entry name" value="Tryp_SPc"/>
    <property type="match status" value="1"/>
</dbReference>
<keyword evidence="7 10" id="KW-0645">Protease</keyword>
<evidence type="ECO:0000313" key="10">
    <source>
        <dbReference type="EMBL" id="AAX62027.1"/>
    </source>
</evidence>
<dbReference type="SMART" id="SM00020">
    <property type="entry name" value="Tryp_SPc"/>
    <property type="match status" value="1"/>
</dbReference>
<dbReference type="FunFam" id="2.40.10.10:FF:000068">
    <property type="entry name" value="transmembrane protease serine 2"/>
    <property type="match status" value="1"/>
</dbReference>
<dbReference type="PROSITE" id="PS00135">
    <property type="entry name" value="TRYPSIN_SER"/>
    <property type="match status" value="1"/>
</dbReference>
<dbReference type="SUPFAM" id="SSF50494">
    <property type="entry name" value="Trypsin-like serine proteases"/>
    <property type="match status" value="1"/>
</dbReference>
<dbReference type="InterPro" id="IPR018114">
    <property type="entry name" value="TRYPSIN_HIS"/>
</dbReference>
<dbReference type="PRINTS" id="PR00722">
    <property type="entry name" value="CHYMOTRYPSIN"/>
</dbReference>
<dbReference type="Gene3D" id="2.40.10.10">
    <property type="entry name" value="Trypsin-like serine proteases"/>
    <property type="match status" value="1"/>
</dbReference>
<protein>
    <submittedName>
        <fullName evidence="10">Chymotrypsin-like serine protease</fullName>
    </submittedName>
</protein>
<keyword evidence="8" id="KW-0732">Signal</keyword>
<dbReference type="PROSITE" id="PS50240">
    <property type="entry name" value="TRYPSIN_DOM"/>
    <property type="match status" value="1"/>
</dbReference>
<evidence type="ECO:0000259" key="9">
    <source>
        <dbReference type="PROSITE" id="PS50240"/>
    </source>
</evidence>
<evidence type="ECO:0000256" key="8">
    <source>
        <dbReference type="SAM" id="SignalP"/>
    </source>
</evidence>
<keyword evidence="4" id="KW-1199">Hemostasis impairing toxin</keyword>
<evidence type="ECO:0000256" key="1">
    <source>
        <dbReference type="ARBA" id="ARBA00004239"/>
    </source>
</evidence>
<dbReference type="PANTHER" id="PTHR24252">
    <property type="entry name" value="ACROSIN-RELATED"/>
    <property type="match status" value="1"/>
</dbReference>
<feature type="chain" id="PRO_5004250677" evidence="8">
    <location>
        <begin position="17"/>
        <end position="290"/>
    </location>
</feature>
<gene>
    <name evidence="10" type="primary">C1c</name>
</gene>
<evidence type="ECO:0000256" key="3">
    <source>
        <dbReference type="ARBA" id="ARBA00023157"/>
    </source>
</evidence>
<name>Q56IC3_OSTNU</name>
<keyword evidence="7" id="KW-0378">Hydrolase</keyword>
<comment type="function">
    <text evidence="5">Fibrinolytic activity; shows preferential cleavage of Arg-Gly bonds in all three fibrinogen chains. Contact with the caterpillars causes severe bleeding, due the anticoagulant effect of the protein.</text>
</comment>
<dbReference type="MEROPS" id="S01.040"/>
<dbReference type="EMBL" id="AY953054">
    <property type="protein sequence ID" value="AAX62027.1"/>
    <property type="molecule type" value="mRNA"/>
</dbReference>
<comment type="subcellular location">
    <subcellularLocation>
        <location evidence="1">Secreted</location>
        <location evidence="1">Extracellular space</location>
    </subcellularLocation>
</comment>
<dbReference type="PROSITE" id="PS00134">
    <property type="entry name" value="TRYPSIN_HIS"/>
    <property type="match status" value="1"/>
</dbReference>
<feature type="signal peptide" evidence="8">
    <location>
        <begin position="1"/>
        <end position="16"/>
    </location>
</feature>